<dbReference type="EMBL" id="CM001213">
    <property type="protein sequence ID" value="EGP82076.1"/>
    <property type="molecule type" value="Genomic_DNA"/>
</dbReference>
<evidence type="ECO:0000313" key="2">
    <source>
        <dbReference type="EMBL" id="EGP82076.1"/>
    </source>
</evidence>
<evidence type="ECO:0000256" key="1">
    <source>
        <dbReference type="SAM" id="Phobius"/>
    </source>
</evidence>
<accession>F9XRQ4</accession>
<evidence type="ECO:0000313" key="3">
    <source>
        <dbReference type="Proteomes" id="UP000008062"/>
    </source>
</evidence>
<dbReference type="RefSeq" id="XP_003847100.1">
    <property type="nucleotide sequence ID" value="XM_003847052.1"/>
</dbReference>
<feature type="transmembrane region" description="Helical" evidence="1">
    <location>
        <begin position="21"/>
        <end position="40"/>
    </location>
</feature>
<dbReference type="VEuPathDB" id="FungiDB:ZTRI_18.73"/>
<sequence length="112" mass="12072">MLLLLRTGRVFGKRTCRCSNLFNVFSAVVFIFLHGLASSARSIVEDVPIDARIAIPLTASCSGFCARVAIPLTANCNNFCARIAIPLTASCSEFCARIAVTLTSTRCRSPSR</sequence>
<dbReference type="HOGENOM" id="CLU_2147846_0_0_1"/>
<protein>
    <submittedName>
        <fullName evidence="2">Uncharacterized protein</fullName>
    </submittedName>
</protein>
<dbReference type="Proteomes" id="UP000008062">
    <property type="component" value="Chromosome 18"/>
</dbReference>
<dbReference type="KEGG" id="ztr:MYCGRDRAFT_83209"/>
<dbReference type="GeneID" id="13399452"/>
<gene>
    <name evidence="2" type="ORF">MYCGRDRAFT_83209</name>
</gene>
<keyword evidence="1" id="KW-0472">Membrane</keyword>
<organism evidence="2 3">
    <name type="scientific">Zymoseptoria tritici (strain CBS 115943 / IPO323)</name>
    <name type="common">Speckled leaf blotch fungus</name>
    <name type="synonym">Septoria tritici</name>
    <dbReference type="NCBI Taxonomy" id="336722"/>
    <lineage>
        <taxon>Eukaryota</taxon>
        <taxon>Fungi</taxon>
        <taxon>Dikarya</taxon>
        <taxon>Ascomycota</taxon>
        <taxon>Pezizomycotina</taxon>
        <taxon>Dothideomycetes</taxon>
        <taxon>Dothideomycetidae</taxon>
        <taxon>Mycosphaerellales</taxon>
        <taxon>Mycosphaerellaceae</taxon>
        <taxon>Zymoseptoria</taxon>
    </lineage>
</organism>
<keyword evidence="3" id="KW-1185">Reference proteome</keyword>
<reference evidence="2 3" key="1">
    <citation type="journal article" date="2011" name="PLoS Genet.">
        <title>Finished genome of the fungal wheat pathogen Mycosphaerella graminicola reveals dispensome structure, chromosome plasticity, and stealth pathogenesis.</title>
        <authorList>
            <person name="Goodwin S.B."/>
            <person name="Ben M'barek S."/>
            <person name="Dhillon B."/>
            <person name="Wittenberg A.H.J."/>
            <person name="Crane C.F."/>
            <person name="Hane J.K."/>
            <person name="Foster A.J."/>
            <person name="Van der Lee T.A.J."/>
            <person name="Grimwood J."/>
            <person name="Aerts A."/>
            <person name="Antoniw J."/>
            <person name="Bailey A."/>
            <person name="Bluhm B."/>
            <person name="Bowler J."/>
            <person name="Bristow J."/>
            <person name="van der Burgt A."/>
            <person name="Canto-Canche B."/>
            <person name="Churchill A.C.L."/>
            <person name="Conde-Ferraez L."/>
            <person name="Cools H.J."/>
            <person name="Coutinho P.M."/>
            <person name="Csukai M."/>
            <person name="Dehal P."/>
            <person name="De Wit P."/>
            <person name="Donzelli B."/>
            <person name="van de Geest H.C."/>
            <person name="van Ham R.C.H.J."/>
            <person name="Hammond-Kosack K.E."/>
            <person name="Henrissat B."/>
            <person name="Kilian A."/>
            <person name="Kobayashi A.K."/>
            <person name="Koopmann E."/>
            <person name="Kourmpetis Y."/>
            <person name="Kuzniar A."/>
            <person name="Lindquist E."/>
            <person name="Lombard V."/>
            <person name="Maliepaard C."/>
            <person name="Martins N."/>
            <person name="Mehrabi R."/>
            <person name="Nap J.P.H."/>
            <person name="Ponomarenko A."/>
            <person name="Rudd J.J."/>
            <person name="Salamov A."/>
            <person name="Schmutz J."/>
            <person name="Schouten H.J."/>
            <person name="Shapiro H."/>
            <person name="Stergiopoulos I."/>
            <person name="Torriani S.F.F."/>
            <person name="Tu H."/>
            <person name="de Vries R.P."/>
            <person name="Waalwijk C."/>
            <person name="Ware S.B."/>
            <person name="Wiebenga A."/>
            <person name="Zwiers L.-H."/>
            <person name="Oliver R.P."/>
            <person name="Grigoriev I.V."/>
            <person name="Kema G.H.J."/>
        </authorList>
    </citation>
    <scope>NUCLEOTIDE SEQUENCE [LARGE SCALE GENOMIC DNA]</scope>
    <source>
        <strain evidence="3">CBS 115943 / IPO323</strain>
    </source>
</reference>
<name>F9XRQ4_ZYMTI</name>
<proteinExistence type="predicted"/>
<keyword evidence="1" id="KW-1133">Transmembrane helix</keyword>
<dbReference type="AlphaFoldDB" id="F9XRQ4"/>
<keyword evidence="1" id="KW-0812">Transmembrane</keyword>
<dbReference type="InParanoid" id="F9XRQ4"/>